<reference evidence="1 2" key="1">
    <citation type="submission" date="2015-03" db="EMBL/GenBank/DDBJ databases">
        <authorList>
            <person name="Murphy D."/>
        </authorList>
    </citation>
    <scope>NUCLEOTIDE SEQUENCE [LARGE SCALE GENOMIC DNA]</scope>
    <source>
        <strain evidence="1 2">Y233</strain>
    </source>
</reference>
<dbReference type="Proteomes" id="UP000038204">
    <property type="component" value="Unassembled WGS sequence"/>
</dbReference>
<dbReference type="EMBL" id="CQBK01000041">
    <property type="protein sequence ID" value="CNI61793.1"/>
    <property type="molecule type" value="Genomic_DNA"/>
</dbReference>
<evidence type="ECO:0000313" key="1">
    <source>
        <dbReference type="EMBL" id="CNI61793.1"/>
    </source>
</evidence>
<dbReference type="AlphaFoldDB" id="A0A0T9RHS4"/>
<evidence type="ECO:0000313" key="2">
    <source>
        <dbReference type="Proteomes" id="UP000038204"/>
    </source>
</evidence>
<proteinExistence type="predicted"/>
<gene>
    <name evidence="1" type="ORF">ERS008667_03890</name>
</gene>
<dbReference type="RefSeq" id="WP_049601249.1">
    <property type="nucleotide sequence ID" value="NZ_CP173107.1"/>
</dbReference>
<organism evidence="1 2">
    <name type="scientific">Yersinia similis</name>
    <dbReference type="NCBI Taxonomy" id="367190"/>
    <lineage>
        <taxon>Bacteria</taxon>
        <taxon>Pseudomonadati</taxon>
        <taxon>Pseudomonadota</taxon>
        <taxon>Gammaproteobacteria</taxon>
        <taxon>Enterobacterales</taxon>
        <taxon>Yersiniaceae</taxon>
        <taxon>Yersinia</taxon>
    </lineage>
</organism>
<accession>A0A0T9RHS4</accession>
<sequence>MPIPERLKPRKATKNQTQTLLKLLDEISSTLEDNGDQENDRVRELISQWNEVACREHDFHEFRDFHAYTSKEDFIISAQRKAKYIEDFQYSESIELVNVISQAEGIEPDIHYAVDLLDENFPDGDASDLIFWPNYWFQNEDMFHIELTPEETVGYLMARSGRTLQGAPEIELRYPYYKSLNTQPG</sequence>
<protein>
    <submittedName>
        <fullName evidence="1">Uncharacterized protein</fullName>
    </submittedName>
</protein>
<name>A0A0T9RHS4_9GAMM</name>